<accession>A0ABQ5VXF1</accession>
<dbReference type="Pfam" id="PF07845">
    <property type="entry name" value="DUF1636"/>
    <property type="match status" value="1"/>
</dbReference>
<protein>
    <recommendedName>
        <fullName evidence="3">Metal-binding protein</fullName>
    </recommendedName>
</protein>
<dbReference type="InterPro" id="IPR012863">
    <property type="entry name" value="DUF1636"/>
</dbReference>
<keyword evidence="2" id="KW-1185">Reference proteome</keyword>
<evidence type="ECO:0008006" key="3">
    <source>
        <dbReference type="Google" id="ProtNLM"/>
    </source>
</evidence>
<comment type="caution">
    <text evidence="1">The sequence shown here is derived from an EMBL/GenBank/DDBJ whole genome shotgun (WGS) entry which is preliminary data.</text>
</comment>
<proteinExistence type="predicted"/>
<dbReference type="EMBL" id="BSNN01000004">
    <property type="protein sequence ID" value="GLQ35741.1"/>
    <property type="molecule type" value="Genomic_DNA"/>
</dbReference>
<evidence type="ECO:0000313" key="2">
    <source>
        <dbReference type="Proteomes" id="UP001156694"/>
    </source>
</evidence>
<name>A0ABQ5VXF1_9RHOB</name>
<gene>
    <name evidence="1" type="ORF">GCM10007939_20240</name>
</gene>
<organism evidence="1 2">
    <name type="scientific">Amylibacter marinus</name>
    <dbReference type="NCBI Taxonomy" id="1475483"/>
    <lineage>
        <taxon>Bacteria</taxon>
        <taxon>Pseudomonadati</taxon>
        <taxon>Pseudomonadota</taxon>
        <taxon>Alphaproteobacteria</taxon>
        <taxon>Rhodobacterales</taxon>
        <taxon>Paracoccaceae</taxon>
        <taxon>Amylibacter</taxon>
    </lineage>
</organism>
<reference evidence="2" key="1">
    <citation type="journal article" date="2019" name="Int. J. Syst. Evol. Microbiol.">
        <title>The Global Catalogue of Microorganisms (GCM) 10K type strain sequencing project: providing services to taxonomists for standard genome sequencing and annotation.</title>
        <authorList>
            <consortium name="The Broad Institute Genomics Platform"/>
            <consortium name="The Broad Institute Genome Sequencing Center for Infectious Disease"/>
            <person name="Wu L."/>
            <person name="Ma J."/>
        </authorList>
    </citation>
    <scope>NUCLEOTIDE SEQUENCE [LARGE SCALE GENOMIC DNA]</scope>
    <source>
        <strain evidence="2">NBRC 110140</strain>
    </source>
</reference>
<dbReference type="Proteomes" id="UP001156694">
    <property type="component" value="Unassembled WGS sequence"/>
</dbReference>
<sequence length="122" mass="13233">MGMSHTLFICSTCSPKGEADARGAALADDLRALFTTSDMPQIRDFIIETQECMSACADPVAISFRSAGKAAYIFAGIDPERDHADILAFAKLYIEAPDGWIVDARPCGRLRHCLRGRIPAIS</sequence>
<evidence type="ECO:0000313" key="1">
    <source>
        <dbReference type="EMBL" id="GLQ35741.1"/>
    </source>
</evidence>